<dbReference type="SMART" id="SM00028">
    <property type="entry name" value="TPR"/>
    <property type="match status" value="2"/>
</dbReference>
<keyword evidence="5" id="KW-0732">Signal</keyword>
<dbReference type="PROSITE" id="PS50005">
    <property type="entry name" value="TPR"/>
    <property type="match status" value="1"/>
</dbReference>
<dbReference type="InterPro" id="IPR013105">
    <property type="entry name" value="TPR_2"/>
</dbReference>
<evidence type="ECO:0000256" key="4">
    <source>
        <dbReference type="SAM" id="MobiDB-lite"/>
    </source>
</evidence>
<keyword evidence="6" id="KW-0132">Cell division</keyword>
<proteinExistence type="inferred from homology"/>
<evidence type="ECO:0000256" key="5">
    <source>
        <dbReference type="SAM" id="SignalP"/>
    </source>
</evidence>
<feature type="chain" id="PRO_5039898745" evidence="5">
    <location>
        <begin position="21"/>
        <end position="317"/>
    </location>
</feature>
<gene>
    <name evidence="6" type="ORF">EPICR_70093</name>
</gene>
<dbReference type="Pfam" id="PF13174">
    <property type="entry name" value="TPR_6"/>
    <property type="match status" value="1"/>
</dbReference>
<accession>A0A484HIZ5</accession>
<feature type="signal peptide" evidence="5">
    <location>
        <begin position="1"/>
        <end position="20"/>
    </location>
</feature>
<dbReference type="AlphaFoldDB" id="A0A484HIZ5"/>
<dbReference type="SUPFAM" id="SSF48452">
    <property type="entry name" value="TPR-like"/>
    <property type="match status" value="1"/>
</dbReference>
<keyword evidence="2 3" id="KW-0802">TPR repeat</keyword>
<keyword evidence="6" id="KW-0131">Cell cycle</keyword>
<dbReference type="PROSITE" id="PS51257">
    <property type="entry name" value="PROKAR_LIPOPROTEIN"/>
    <property type="match status" value="1"/>
</dbReference>
<evidence type="ECO:0000256" key="3">
    <source>
        <dbReference type="PROSITE-ProRule" id="PRU00339"/>
    </source>
</evidence>
<feature type="region of interest" description="Disordered" evidence="4">
    <location>
        <begin position="163"/>
        <end position="190"/>
    </location>
</feature>
<dbReference type="Pfam" id="PF07719">
    <property type="entry name" value="TPR_2"/>
    <property type="match status" value="1"/>
</dbReference>
<evidence type="ECO:0000256" key="2">
    <source>
        <dbReference type="ARBA" id="ARBA00022803"/>
    </source>
</evidence>
<dbReference type="InterPro" id="IPR011990">
    <property type="entry name" value="TPR-like_helical_dom_sf"/>
</dbReference>
<dbReference type="Gene3D" id="1.25.40.10">
    <property type="entry name" value="Tetratricopeptide repeat domain"/>
    <property type="match status" value="1"/>
</dbReference>
<dbReference type="GO" id="GO:0051301">
    <property type="term" value="P:cell division"/>
    <property type="evidence" value="ECO:0007669"/>
    <property type="project" value="UniProtKB-KW"/>
</dbReference>
<name>A0A484HIZ5_9BACT</name>
<sequence>MNMKKKQPRPARLLFFSALAAIACLSGCKSLNQRIERIETLSLANQKENQGLKTLLNQRLADLSRADQINDDLRRKSAGTRADLAQIIERAKRLAGRMDELEHHVSNELNSQRLSLESALSRMSGLSREIGQGRDRFDLFERRTREFEKETRAALKRLKTVRAAPPPVRTTPRPSKTDAPKTGSLKTASSKSKMKDKAVYALAKKAFDKGDLEAAKKGFLDFLKNRPNSYLAGNCQFWLGEIHYREKKYEKAIVAYQNVLEKYPSSNKASSSLLKQGYAFIKLKDRPNAFLFLNEVIRRFPGSREARIAEKKLKSIQ</sequence>
<evidence type="ECO:0000256" key="1">
    <source>
        <dbReference type="ARBA" id="ARBA00022737"/>
    </source>
</evidence>
<feature type="repeat" description="TPR" evidence="3">
    <location>
        <begin position="233"/>
        <end position="266"/>
    </location>
</feature>
<dbReference type="HAMAP" id="MF_02066">
    <property type="entry name" value="CpoB"/>
    <property type="match status" value="1"/>
</dbReference>
<dbReference type="InterPro" id="IPR019734">
    <property type="entry name" value="TPR_rpt"/>
</dbReference>
<dbReference type="InterPro" id="IPR034706">
    <property type="entry name" value="CpoB"/>
</dbReference>
<protein>
    <submittedName>
        <fullName evidence="6">Putative Cell division coordinator CpoB</fullName>
    </submittedName>
</protein>
<dbReference type="InterPro" id="IPR014162">
    <property type="entry name" value="CpoB_C"/>
</dbReference>
<keyword evidence="1" id="KW-0677">Repeat</keyword>
<evidence type="ECO:0000313" key="6">
    <source>
        <dbReference type="EMBL" id="VEN75251.1"/>
    </source>
</evidence>
<dbReference type="EMBL" id="CAACVI010000050">
    <property type="protein sequence ID" value="VEN75251.1"/>
    <property type="molecule type" value="Genomic_DNA"/>
</dbReference>
<reference evidence="6" key="1">
    <citation type="submission" date="2019-01" db="EMBL/GenBank/DDBJ databases">
        <authorList>
            <consortium name="Genoscope - CEA"/>
            <person name="William W."/>
        </authorList>
    </citation>
    <scope>NUCLEOTIDE SEQUENCE</scope>
    <source>
        <strain evidence="6">CR-1</strain>
    </source>
</reference>
<organism evidence="6">
    <name type="scientific">uncultured Desulfobacteraceae bacterium</name>
    <dbReference type="NCBI Taxonomy" id="218296"/>
    <lineage>
        <taxon>Bacteria</taxon>
        <taxon>Pseudomonadati</taxon>
        <taxon>Thermodesulfobacteriota</taxon>
        <taxon>Desulfobacteria</taxon>
        <taxon>Desulfobacterales</taxon>
        <taxon>Desulfobacteraceae</taxon>
        <taxon>environmental samples</taxon>
    </lineage>
</organism>
<dbReference type="NCBIfam" id="TIGR02795">
    <property type="entry name" value="tol_pal_ybgF"/>
    <property type="match status" value="1"/>
</dbReference>